<protein>
    <recommendedName>
        <fullName evidence="3">Sulfatase</fullName>
    </recommendedName>
</protein>
<evidence type="ECO:0000313" key="2">
    <source>
        <dbReference type="Proteomes" id="UP000034883"/>
    </source>
</evidence>
<dbReference type="PROSITE" id="PS51318">
    <property type="entry name" value="TAT"/>
    <property type="match status" value="1"/>
</dbReference>
<dbReference type="PANTHER" id="PTHR43737">
    <property type="entry name" value="BLL7424 PROTEIN"/>
    <property type="match status" value="1"/>
</dbReference>
<dbReference type="Proteomes" id="UP000034883">
    <property type="component" value="Chromosome"/>
</dbReference>
<organism evidence="1 2">
    <name type="scientific">Sandaracinus amylolyticus</name>
    <dbReference type="NCBI Taxonomy" id="927083"/>
    <lineage>
        <taxon>Bacteria</taxon>
        <taxon>Pseudomonadati</taxon>
        <taxon>Myxococcota</taxon>
        <taxon>Polyangia</taxon>
        <taxon>Polyangiales</taxon>
        <taxon>Sandaracinaceae</taxon>
        <taxon>Sandaracinus</taxon>
    </lineage>
</organism>
<dbReference type="Pfam" id="PF07394">
    <property type="entry name" value="DUF1501"/>
    <property type="match status" value="1"/>
</dbReference>
<dbReference type="InterPro" id="IPR017850">
    <property type="entry name" value="Alkaline_phosphatase_core_sf"/>
</dbReference>
<dbReference type="AlphaFoldDB" id="A0A0F6SHK4"/>
<keyword evidence="2" id="KW-1185">Reference proteome</keyword>
<evidence type="ECO:0008006" key="3">
    <source>
        <dbReference type="Google" id="ProtNLM"/>
    </source>
</evidence>
<dbReference type="EMBL" id="CP011125">
    <property type="protein sequence ID" value="AKF10599.1"/>
    <property type="molecule type" value="Genomic_DNA"/>
</dbReference>
<dbReference type="PANTHER" id="PTHR43737:SF1">
    <property type="entry name" value="DUF1501 DOMAIN-CONTAINING PROTEIN"/>
    <property type="match status" value="1"/>
</dbReference>
<name>A0A0F6SHK4_9BACT</name>
<gene>
    <name evidence="1" type="ORF">DB32_007748</name>
</gene>
<dbReference type="RefSeq" id="WP_205627110.1">
    <property type="nucleotide sequence ID" value="NZ_CP011125.1"/>
</dbReference>
<dbReference type="STRING" id="927083.DB32_007748"/>
<dbReference type="InterPro" id="IPR006311">
    <property type="entry name" value="TAT_signal"/>
</dbReference>
<reference evidence="1 2" key="1">
    <citation type="submission" date="2015-03" db="EMBL/GenBank/DDBJ databases">
        <title>Genome assembly of Sandaracinus amylolyticus DSM 53668.</title>
        <authorList>
            <person name="Sharma G."/>
            <person name="Subramanian S."/>
        </authorList>
    </citation>
    <scope>NUCLEOTIDE SEQUENCE [LARGE SCALE GENOMIC DNA]</scope>
    <source>
        <strain evidence="1 2">DSM 53668</strain>
    </source>
</reference>
<sequence>MNRRALLTGSMSLLGTAALASLLPLGRERALAMPHFTPRVRRVVYLFMSGGPSQLETFDHKPGLAALDGTELPESIRRGQRLTTMTSGQSSFPVVAPRVGFTQHGENGTWVSDLLPHLGSIVDRLCIVRSMHTDAINHDPAVTLIQSGSMNPGRPCMGSWVSYGLGAPTRDLPTFAVLLSNSGLFGGQPLSTRFWSSAFLPAHHQGVQLRGGSDPVLYLDDGTGAPQASRERLRDARTALDQMHADETGDPDVTARIEAYELAFRMQTSVPTLARAGDEPESTYTLYGDDARIPGTFAANCVLARRLLEDDVRFVQLYHRDWDHHGTMQTDHPIAARAVDRASTALVLDLERRGLLEDTLVIWGGEFGRTVYGQGEVRTDQYGRDHHPRCFSMWLAGGGVRGGLVHGTTDDYSYNVVDGALHVHDFQATVLHLLGFDHTRLTYRSEGRDFRLTDVSGRVANELLDE</sequence>
<dbReference type="InterPro" id="IPR010869">
    <property type="entry name" value="DUF1501"/>
</dbReference>
<dbReference type="SUPFAM" id="SSF53649">
    <property type="entry name" value="Alkaline phosphatase-like"/>
    <property type="match status" value="1"/>
</dbReference>
<accession>A0A0F6SHK4</accession>
<evidence type="ECO:0000313" key="1">
    <source>
        <dbReference type="EMBL" id="AKF10599.1"/>
    </source>
</evidence>
<dbReference type="KEGG" id="samy:DB32_007748"/>
<proteinExistence type="predicted"/>